<evidence type="ECO:0000313" key="4">
    <source>
        <dbReference type="Proteomes" id="UP000095558"/>
    </source>
</evidence>
<dbReference type="GeneID" id="83013380"/>
<dbReference type="Pfam" id="PF07992">
    <property type="entry name" value="Pyr_redox_2"/>
    <property type="match status" value="1"/>
</dbReference>
<dbReference type="SUPFAM" id="SSF51905">
    <property type="entry name" value="FAD/NAD(P)-binding domain"/>
    <property type="match status" value="1"/>
</dbReference>
<feature type="domain" description="FAD/NAD(P)-binding" evidence="2">
    <location>
        <begin position="4"/>
        <end position="294"/>
    </location>
</feature>
<evidence type="ECO:0000259" key="2">
    <source>
        <dbReference type="Pfam" id="PF07992"/>
    </source>
</evidence>
<accession>A0A174FXK1</accession>
<dbReference type="PRINTS" id="PR00368">
    <property type="entry name" value="FADPNR"/>
</dbReference>
<sequence>MNKYDLVIIGAGASGLSAGISALKSGIKDVLILEKEDVLGGNLNLFIDNGFGEYYLNKTVTGPELGSILIRDYKALEGKYKLNTRVLEINRDKVITYVNPEEGIQEIEAKAIILAAGCREKYTGNILIPIHKFTGIFTTGSAHRLVNYNGYLPGKEIIISGNDLWTLIVARRLVIEGANVKGIVTERKCFNRDELDIINGFNIPIIYQSEVIDIEGIERINLARIKNVYNEEITSIDCDSLILSVGYLPDSDFIKKMSIMMDGSYIKNKNNLTSVEGIFVCGTMEKGIDVLSNSGENGLKVGKQAAEYLEELRLNS</sequence>
<dbReference type="Proteomes" id="UP000095558">
    <property type="component" value="Unassembled WGS sequence"/>
</dbReference>
<dbReference type="AlphaFoldDB" id="A0A174FXK1"/>
<dbReference type="EC" id="1.8.1.9" evidence="3"/>
<dbReference type="InterPro" id="IPR023753">
    <property type="entry name" value="FAD/NAD-binding_dom"/>
</dbReference>
<dbReference type="PRINTS" id="PR00469">
    <property type="entry name" value="PNDRDTASEII"/>
</dbReference>
<dbReference type="InterPro" id="IPR051691">
    <property type="entry name" value="Metab_Enz_Cyan_OpOx_G3PDH"/>
</dbReference>
<organism evidence="3 4">
    <name type="scientific">Clostridium disporicum</name>
    <dbReference type="NCBI Taxonomy" id="84024"/>
    <lineage>
        <taxon>Bacteria</taxon>
        <taxon>Bacillati</taxon>
        <taxon>Bacillota</taxon>
        <taxon>Clostridia</taxon>
        <taxon>Eubacteriales</taxon>
        <taxon>Clostridiaceae</taxon>
        <taxon>Clostridium</taxon>
    </lineage>
</organism>
<dbReference type="Gene3D" id="3.50.50.60">
    <property type="entry name" value="FAD/NAD(P)-binding domain"/>
    <property type="match status" value="2"/>
</dbReference>
<name>A0A174FXK1_9CLOT</name>
<dbReference type="InterPro" id="IPR036188">
    <property type="entry name" value="FAD/NAD-bd_sf"/>
</dbReference>
<dbReference type="OrthoDB" id="9776839at2"/>
<gene>
    <name evidence="3" type="primary">trxB</name>
    <name evidence="3" type="ORF">ERS852470_02630</name>
</gene>
<dbReference type="EMBL" id="CYZV01000029">
    <property type="protein sequence ID" value="CUO53638.1"/>
    <property type="molecule type" value="Genomic_DNA"/>
</dbReference>
<protein>
    <submittedName>
        <fullName evidence="3">Thioredoxin reductase</fullName>
        <ecNumber evidence="3">1.8.1.9</ecNumber>
    </submittedName>
</protein>
<dbReference type="PANTHER" id="PTHR42949">
    <property type="entry name" value="ANAEROBIC GLYCEROL-3-PHOSPHATE DEHYDROGENASE SUBUNIT B"/>
    <property type="match status" value="1"/>
</dbReference>
<reference evidence="3 4" key="1">
    <citation type="submission" date="2015-09" db="EMBL/GenBank/DDBJ databases">
        <authorList>
            <consortium name="Pathogen Informatics"/>
        </authorList>
    </citation>
    <scope>NUCLEOTIDE SEQUENCE [LARGE SCALE GENOMIC DNA]</scope>
    <source>
        <strain evidence="3 4">2789STDY5834855</strain>
    </source>
</reference>
<evidence type="ECO:0000256" key="1">
    <source>
        <dbReference type="ARBA" id="ARBA00023002"/>
    </source>
</evidence>
<dbReference type="GO" id="GO:0004791">
    <property type="term" value="F:thioredoxin-disulfide reductase (NADPH) activity"/>
    <property type="evidence" value="ECO:0007669"/>
    <property type="project" value="UniProtKB-EC"/>
</dbReference>
<evidence type="ECO:0000313" key="3">
    <source>
        <dbReference type="EMBL" id="CUO53638.1"/>
    </source>
</evidence>
<dbReference type="RefSeq" id="WP_042402636.1">
    <property type="nucleotide sequence ID" value="NZ_CYZV01000029.1"/>
</dbReference>
<keyword evidence="1 3" id="KW-0560">Oxidoreductase</keyword>
<dbReference type="PANTHER" id="PTHR42949:SF3">
    <property type="entry name" value="ANAEROBIC GLYCEROL-3-PHOSPHATE DEHYDROGENASE SUBUNIT B"/>
    <property type="match status" value="1"/>
</dbReference>
<proteinExistence type="predicted"/>